<name>A0A0F7UK60_NEOCL</name>
<feature type="compositionally biased region" description="Low complexity" evidence="1">
    <location>
        <begin position="317"/>
        <end position="327"/>
    </location>
</feature>
<feature type="domain" description="RNA-editing substrate-binding complex 6 protein" evidence="2">
    <location>
        <begin position="526"/>
        <end position="697"/>
    </location>
</feature>
<dbReference type="AlphaFoldDB" id="A0A0F7UK60"/>
<sequence length="1022" mass="110689">MASANGLVRLGKADVGLPRAVVREVRRPNVSSEFSSQAPLRKIAGKVRRGLSGRPVINSRWRQGQRESCLRTAVGEANRHRAVTRTSAEEVRDQRKRECSSACSPPVSSYPFSAVPTFSGSPTSAPLVGFFSPSPQPRRCLSSSCVSFSAFANRASLWPCSVDCTSAPRAPSSSRPSLLSLHTLFPCSPAASPVSSSRPLYSSPSSSVPASCARRRIQQISPHLSRPAASSLVCEERLPSGDSPYVNPAKTRACRPLAAVSSAEPSCLPRCLSRRLPSPPCPPSSSVSPLSSLSLLACVSSSSGCLLWCSRAMHSHGASPSPGASSPKNTRQGSVRHSDAPFSRLFSPFDPTLKSPFQALARPEWRRGPPASRASLPASSFAAHDPQGCTTREGEREAGGEEDALVREALWWVRHTRQITVEVVDQWTESFHFLYRKKRYPELTSILDDALHLVPSLRPAEIAMLANHASRLIPLKSPRFSAQRKEDRRREAGFVSESENAGAERRAKRWWGVFGDAISHLLHDADGQHISLILNAFSSAKVFHHETLFACLSRETAAWAPHNSLRNTAVILNAMARLNMRDSEAVERSCLRLLSEAKNLNHIDCAMALNAAARLGYRELQFYSILGDAAVRQCSRMNEHNVSMILWAFGAVGVRHQTLIGEFIDQLLRISNSRVIHANYVASVLGPLGNLRVEHPRVKLLVDVLVKPNIEKFEPVDAILVCTALSRLGFRVSHSPVASQLLTHAGRLVATNAIAAPSHHVLHLAVAAGLLEAFGMASFWSDISGGLAATLRSTGSAAEIANAVLPLVRVVGNPDWRAPLFQVAVTAMAAQDQSQWTPRDVANFTFALGKTTGEHGEDPVDPSVFRSSSGETTLAVSQKRSAEAGGHARRQLIRDLCDFATREMERFNPCDIVRLLQGLAGLDYRHEGVLASVSRRLQHADGSAATEAEGFPFHVQRAIAEALLKLEASHACSRDWIEGLRSHQAALGHKGRGKEGAGDSLSAVLPQSSCFHVEEVSRASAS</sequence>
<dbReference type="EMBL" id="LN714485">
    <property type="protein sequence ID" value="CEL69416.1"/>
    <property type="molecule type" value="Genomic_DNA"/>
</dbReference>
<protein>
    <recommendedName>
        <fullName evidence="2">RNA-editing substrate-binding complex 6 protein domain-containing protein</fullName>
    </recommendedName>
</protein>
<reference evidence="3" key="1">
    <citation type="journal article" date="2015" name="PLoS ONE">
        <title>Comprehensive Evaluation of Toxoplasma gondii VEG and Neospora caninum LIV Genomes with Tachyzoite Stage Transcriptome and Proteome Defines Novel Transcript Features.</title>
        <authorList>
            <person name="Ramaprasad A."/>
            <person name="Mourier T."/>
            <person name="Naeem R."/>
            <person name="Malas T.B."/>
            <person name="Moussa E."/>
            <person name="Panigrahi A."/>
            <person name="Vermont S.J."/>
            <person name="Otto T.D."/>
            <person name="Wastling J."/>
            <person name="Pain A."/>
        </authorList>
    </citation>
    <scope>NUCLEOTIDE SEQUENCE</scope>
    <source>
        <strain evidence="3">Liverpool</strain>
    </source>
</reference>
<accession>A0A0F7UK60</accession>
<evidence type="ECO:0000259" key="2">
    <source>
        <dbReference type="Pfam" id="PF26188"/>
    </source>
</evidence>
<gene>
    <name evidence="3" type="ORF">BN1204_051270</name>
</gene>
<evidence type="ECO:0000256" key="1">
    <source>
        <dbReference type="SAM" id="MobiDB-lite"/>
    </source>
</evidence>
<proteinExistence type="predicted"/>
<evidence type="ECO:0000313" key="3">
    <source>
        <dbReference type="EMBL" id="CEL69416.1"/>
    </source>
</evidence>
<dbReference type="Pfam" id="PF26188">
    <property type="entry name" value="RESC6"/>
    <property type="match status" value="1"/>
</dbReference>
<feature type="region of interest" description="Disordered" evidence="1">
    <location>
        <begin position="362"/>
        <end position="400"/>
    </location>
</feature>
<organism evidence="3">
    <name type="scientific">Neospora caninum (strain Liverpool)</name>
    <dbReference type="NCBI Taxonomy" id="572307"/>
    <lineage>
        <taxon>Eukaryota</taxon>
        <taxon>Sar</taxon>
        <taxon>Alveolata</taxon>
        <taxon>Apicomplexa</taxon>
        <taxon>Conoidasida</taxon>
        <taxon>Coccidia</taxon>
        <taxon>Eucoccidiorida</taxon>
        <taxon>Eimeriorina</taxon>
        <taxon>Sarcocystidae</taxon>
        <taxon>Neospora</taxon>
    </lineage>
</organism>
<feature type="region of interest" description="Disordered" evidence="1">
    <location>
        <begin position="317"/>
        <end position="338"/>
    </location>
</feature>
<feature type="compositionally biased region" description="Low complexity" evidence="1">
    <location>
        <begin position="368"/>
        <end position="383"/>
    </location>
</feature>
<dbReference type="InterPro" id="IPR058917">
    <property type="entry name" value="RESC6_dom"/>
</dbReference>